<reference evidence="2 3" key="1">
    <citation type="submission" date="2023-03" db="EMBL/GenBank/DDBJ databases">
        <title>WGS of Gossypium arboreum.</title>
        <authorList>
            <person name="Yu D."/>
        </authorList>
    </citation>
    <scope>NUCLEOTIDE SEQUENCE [LARGE SCALE GENOMIC DNA]</scope>
    <source>
        <tissue evidence="2">Leaf</tissue>
    </source>
</reference>
<feature type="region of interest" description="Disordered" evidence="1">
    <location>
        <begin position="1"/>
        <end position="30"/>
    </location>
</feature>
<sequence>MTNTRGKKTVVLASKKRKGPGTTSSSASTEARHPLLRFSSGLQDDLFQLLRVRPLEVGCYIDWAALEQVHLAHLVRFHLDTAPWDRFFAIIEPTYSKLTLEFCTTFHL</sequence>
<name>A0ABR0R1E8_GOSAR</name>
<gene>
    <name evidence="2" type="ORF">PVK06_001526</name>
</gene>
<protein>
    <submittedName>
        <fullName evidence="2">Uncharacterized protein</fullName>
    </submittedName>
</protein>
<proteinExistence type="predicted"/>
<organism evidence="2 3">
    <name type="scientific">Gossypium arboreum</name>
    <name type="common">Tree cotton</name>
    <name type="synonym">Gossypium nanking</name>
    <dbReference type="NCBI Taxonomy" id="29729"/>
    <lineage>
        <taxon>Eukaryota</taxon>
        <taxon>Viridiplantae</taxon>
        <taxon>Streptophyta</taxon>
        <taxon>Embryophyta</taxon>
        <taxon>Tracheophyta</taxon>
        <taxon>Spermatophyta</taxon>
        <taxon>Magnoliopsida</taxon>
        <taxon>eudicotyledons</taxon>
        <taxon>Gunneridae</taxon>
        <taxon>Pentapetalae</taxon>
        <taxon>rosids</taxon>
        <taxon>malvids</taxon>
        <taxon>Malvales</taxon>
        <taxon>Malvaceae</taxon>
        <taxon>Malvoideae</taxon>
        <taxon>Gossypium</taxon>
    </lineage>
</organism>
<keyword evidence="3" id="KW-1185">Reference proteome</keyword>
<evidence type="ECO:0000313" key="2">
    <source>
        <dbReference type="EMBL" id="KAK5845354.1"/>
    </source>
</evidence>
<dbReference type="Proteomes" id="UP001358586">
    <property type="component" value="Chromosome 1"/>
</dbReference>
<accession>A0ABR0R1E8</accession>
<feature type="compositionally biased region" description="Basic residues" evidence="1">
    <location>
        <begin position="1"/>
        <end position="19"/>
    </location>
</feature>
<evidence type="ECO:0000313" key="3">
    <source>
        <dbReference type="Proteomes" id="UP001358586"/>
    </source>
</evidence>
<dbReference type="EMBL" id="JARKNE010000001">
    <property type="protein sequence ID" value="KAK5845354.1"/>
    <property type="molecule type" value="Genomic_DNA"/>
</dbReference>
<evidence type="ECO:0000256" key="1">
    <source>
        <dbReference type="SAM" id="MobiDB-lite"/>
    </source>
</evidence>
<comment type="caution">
    <text evidence="2">The sequence shown here is derived from an EMBL/GenBank/DDBJ whole genome shotgun (WGS) entry which is preliminary data.</text>
</comment>